<dbReference type="EMBL" id="SDRB02011306">
    <property type="protein sequence ID" value="THG01871.1"/>
    <property type="molecule type" value="Genomic_DNA"/>
</dbReference>
<sequence>MAELRLSHLLKKASQVVYSQLNIPETTKKVDNHDIKSGILMMFHKEWARSCMRCHGRKQESLNGTPGFLAHVIGRGKHIDIYKMRKSAADEKILSYNVVVLRRSDLDILSGPYFLNDRIIEFYFSYLPSCYPSKEILLVSPSIAFWIANWPDIESLKDFVEPLNLSSKKLNCYMASACKYVEYSKTPQQVNGYDCGLYIAAIVKAICRWYESKSEPKDEDGLWFSTMNEQVNPPVVAEMRNEILGLVKSLMAMK</sequence>
<dbReference type="SUPFAM" id="SSF54001">
    <property type="entry name" value="Cysteine proteinases"/>
    <property type="match status" value="1"/>
</dbReference>
<dbReference type="InterPro" id="IPR044613">
    <property type="entry name" value="Nep1/2-like"/>
</dbReference>
<keyword evidence="1" id="KW-0645">Protease</keyword>
<organism evidence="2 3">
    <name type="scientific">Camellia sinensis var. sinensis</name>
    <name type="common">China tea</name>
    <dbReference type="NCBI Taxonomy" id="542762"/>
    <lineage>
        <taxon>Eukaryota</taxon>
        <taxon>Viridiplantae</taxon>
        <taxon>Streptophyta</taxon>
        <taxon>Embryophyta</taxon>
        <taxon>Tracheophyta</taxon>
        <taxon>Spermatophyta</taxon>
        <taxon>Magnoliopsida</taxon>
        <taxon>eudicotyledons</taxon>
        <taxon>Gunneridae</taxon>
        <taxon>Pentapetalae</taxon>
        <taxon>asterids</taxon>
        <taxon>Ericales</taxon>
        <taxon>Theaceae</taxon>
        <taxon>Camellia</taxon>
    </lineage>
</organism>
<evidence type="ECO:0000313" key="2">
    <source>
        <dbReference type="EMBL" id="THG01871.1"/>
    </source>
</evidence>
<proteinExistence type="predicted"/>
<name>A0A4S4DGI9_CAMSN</name>
<dbReference type="PANTHER" id="PTHR46468:SF1">
    <property type="entry name" value="SENTRIN-SPECIFIC PROTEASE 8"/>
    <property type="match status" value="1"/>
</dbReference>
<protein>
    <recommendedName>
        <fullName evidence="4">Ubiquitin-like protease family profile domain-containing protein</fullName>
    </recommendedName>
</protein>
<dbReference type="GO" id="GO:0019784">
    <property type="term" value="F:deNEDDylase activity"/>
    <property type="evidence" value="ECO:0007669"/>
    <property type="project" value="InterPro"/>
</dbReference>
<dbReference type="GO" id="GO:0000338">
    <property type="term" value="P:protein deneddylation"/>
    <property type="evidence" value="ECO:0007669"/>
    <property type="project" value="TreeGrafter"/>
</dbReference>
<dbReference type="Proteomes" id="UP000306102">
    <property type="component" value="Unassembled WGS sequence"/>
</dbReference>
<gene>
    <name evidence="2" type="ORF">TEA_029475</name>
</gene>
<evidence type="ECO:0008006" key="4">
    <source>
        <dbReference type="Google" id="ProtNLM"/>
    </source>
</evidence>
<keyword evidence="3" id="KW-1185">Reference proteome</keyword>
<dbReference type="Gene3D" id="3.40.395.10">
    <property type="entry name" value="Adenoviral Proteinase, Chain A"/>
    <property type="match status" value="2"/>
</dbReference>
<dbReference type="PANTHER" id="PTHR46468">
    <property type="entry name" value="SENTRIN-SPECIFIC PROTEASE 8"/>
    <property type="match status" value="1"/>
</dbReference>
<accession>A0A4S4DGI9</accession>
<dbReference type="InterPro" id="IPR038765">
    <property type="entry name" value="Papain-like_cys_pep_sf"/>
</dbReference>
<dbReference type="AlphaFoldDB" id="A0A4S4DGI9"/>
<dbReference type="STRING" id="542762.A0A4S4DGI9"/>
<reference evidence="2 3" key="1">
    <citation type="journal article" date="2018" name="Proc. Natl. Acad. Sci. U.S.A.">
        <title>Draft genome sequence of Camellia sinensis var. sinensis provides insights into the evolution of the tea genome and tea quality.</title>
        <authorList>
            <person name="Wei C."/>
            <person name="Yang H."/>
            <person name="Wang S."/>
            <person name="Zhao J."/>
            <person name="Liu C."/>
            <person name="Gao L."/>
            <person name="Xia E."/>
            <person name="Lu Y."/>
            <person name="Tai Y."/>
            <person name="She G."/>
            <person name="Sun J."/>
            <person name="Cao H."/>
            <person name="Tong W."/>
            <person name="Gao Q."/>
            <person name="Li Y."/>
            <person name="Deng W."/>
            <person name="Jiang X."/>
            <person name="Wang W."/>
            <person name="Chen Q."/>
            <person name="Zhang S."/>
            <person name="Li H."/>
            <person name="Wu J."/>
            <person name="Wang P."/>
            <person name="Li P."/>
            <person name="Shi C."/>
            <person name="Zheng F."/>
            <person name="Jian J."/>
            <person name="Huang B."/>
            <person name="Shan D."/>
            <person name="Shi M."/>
            <person name="Fang C."/>
            <person name="Yue Y."/>
            <person name="Li F."/>
            <person name="Li D."/>
            <person name="Wei S."/>
            <person name="Han B."/>
            <person name="Jiang C."/>
            <person name="Yin Y."/>
            <person name="Xia T."/>
            <person name="Zhang Z."/>
            <person name="Bennetzen J.L."/>
            <person name="Zhao S."/>
            <person name="Wan X."/>
        </authorList>
    </citation>
    <scope>NUCLEOTIDE SEQUENCE [LARGE SCALE GENOMIC DNA]</scope>
    <source>
        <strain evidence="3">cv. Shuchazao</strain>
        <tissue evidence="2">Leaf</tissue>
    </source>
</reference>
<evidence type="ECO:0000256" key="1">
    <source>
        <dbReference type="ARBA" id="ARBA00022807"/>
    </source>
</evidence>
<evidence type="ECO:0000313" key="3">
    <source>
        <dbReference type="Proteomes" id="UP000306102"/>
    </source>
</evidence>
<dbReference type="GO" id="GO:0008234">
    <property type="term" value="F:cysteine-type peptidase activity"/>
    <property type="evidence" value="ECO:0007669"/>
    <property type="project" value="UniProtKB-KW"/>
</dbReference>
<keyword evidence="1" id="KW-0378">Hydrolase</keyword>
<keyword evidence="1" id="KW-0788">Thiol protease</keyword>
<comment type="caution">
    <text evidence="2">The sequence shown here is derived from an EMBL/GenBank/DDBJ whole genome shotgun (WGS) entry which is preliminary data.</text>
</comment>